<protein>
    <submittedName>
        <fullName evidence="3">Transmembrane alpha-helix domain-containing protein</fullName>
    </submittedName>
</protein>
<dbReference type="EMBL" id="LSBJ02000005">
    <property type="protein sequence ID" value="OAQ64626.1"/>
    <property type="molecule type" value="Genomic_DNA"/>
</dbReference>
<keyword evidence="2 3" id="KW-0812">Transmembrane</keyword>
<dbReference type="OrthoDB" id="4891185at2759"/>
<proteinExistence type="predicted"/>
<keyword evidence="4" id="KW-1185">Reference proteome</keyword>
<dbReference type="KEGG" id="pchm:VFPPC_05881"/>
<feature type="region of interest" description="Disordered" evidence="1">
    <location>
        <begin position="283"/>
        <end position="325"/>
    </location>
</feature>
<feature type="region of interest" description="Disordered" evidence="1">
    <location>
        <begin position="220"/>
        <end position="249"/>
    </location>
</feature>
<comment type="caution">
    <text evidence="3">The sequence shown here is derived from an EMBL/GenBank/DDBJ whole genome shotgun (WGS) entry which is preliminary data.</text>
</comment>
<keyword evidence="2" id="KW-1133">Transmembrane helix</keyword>
<feature type="region of interest" description="Disordered" evidence="1">
    <location>
        <begin position="404"/>
        <end position="470"/>
    </location>
</feature>
<accession>A0A179FGG4</accession>
<feature type="transmembrane region" description="Helical" evidence="2">
    <location>
        <begin position="255"/>
        <end position="276"/>
    </location>
</feature>
<organism evidence="3 4">
    <name type="scientific">Pochonia chlamydosporia 170</name>
    <dbReference type="NCBI Taxonomy" id="1380566"/>
    <lineage>
        <taxon>Eukaryota</taxon>
        <taxon>Fungi</taxon>
        <taxon>Dikarya</taxon>
        <taxon>Ascomycota</taxon>
        <taxon>Pezizomycotina</taxon>
        <taxon>Sordariomycetes</taxon>
        <taxon>Hypocreomycetidae</taxon>
        <taxon>Hypocreales</taxon>
        <taxon>Clavicipitaceae</taxon>
        <taxon>Pochonia</taxon>
    </lineage>
</organism>
<dbReference type="Proteomes" id="UP000078397">
    <property type="component" value="Unassembled WGS sequence"/>
</dbReference>
<feature type="compositionally biased region" description="Low complexity" evidence="1">
    <location>
        <begin position="220"/>
        <end position="231"/>
    </location>
</feature>
<evidence type="ECO:0000313" key="3">
    <source>
        <dbReference type="EMBL" id="OAQ64626.1"/>
    </source>
</evidence>
<reference evidence="3 4" key="1">
    <citation type="journal article" date="2016" name="PLoS Pathog.">
        <title>Biosynthesis of antibiotic leucinostatins in bio-control fungus Purpureocillium lilacinum and their inhibition on phytophthora revealed by genome mining.</title>
        <authorList>
            <person name="Wang G."/>
            <person name="Liu Z."/>
            <person name="Lin R."/>
            <person name="Li E."/>
            <person name="Mao Z."/>
            <person name="Ling J."/>
            <person name="Yang Y."/>
            <person name="Yin W.B."/>
            <person name="Xie B."/>
        </authorList>
    </citation>
    <scope>NUCLEOTIDE SEQUENCE [LARGE SCALE GENOMIC DNA]</scope>
    <source>
        <strain evidence="3">170</strain>
    </source>
</reference>
<dbReference type="AlphaFoldDB" id="A0A179FGG4"/>
<keyword evidence="2" id="KW-0472">Membrane</keyword>
<evidence type="ECO:0000256" key="2">
    <source>
        <dbReference type="SAM" id="Phobius"/>
    </source>
</evidence>
<feature type="compositionally biased region" description="Polar residues" evidence="1">
    <location>
        <begin position="232"/>
        <end position="249"/>
    </location>
</feature>
<dbReference type="GeneID" id="28848996"/>
<feature type="compositionally biased region" description="Basic and acidic residues" evidence="1">
    <location>
        <begin position="422"/>
        <end position="433"/>
    </location>
</feature>
<evidence type="ECO:0000256" key="1">
    <source>
        <dbReference type="SAM" id="MobiDB-lite"/>
    </source>
</evidence>
<name>A0A179FGG4_METCM</name>
<dbReference type="RefSeq" id="XP_018141940.1">
    <property type="nucleotide sequence ID" value="XM_018285002.1"/>
</dbReference>
<gene>
    <name evidence="3" type="ORF">VFPPC_05881</name>
</gene>
<sequence>MSVTNTKEAETTSTSTELPALTVNMGPLITPFTPPPDCFSYTLAGYGHRVNSVDVSTIIEWRRGYTCSGTRLDAREECFPPRWGAVFNTAGQKGPNAVYPVYSPGLVCPAGYATSCVMVYSTPGGIQLDTVVDDGPITTKWSILKEGETAVGCCPTGYTCYLPYSCAWAPSISATITGDMDKACYGSSKSRSVGTTVIVKDMIPKVVAPQIVLIRNSNNTTSTTSATNTSTIVQPTVSNGPEGDSSSGLSTAAKAAIGTAVPLGIIILALAGYILFFRRRSRNEKDTEPASEQDGGFSSLNKPELDATGSPLGISVSPYTELDGTPSLSPGLSTFVSDQSSEGNRLSELQGSMAARVVAGMWELQGDEERVASRVASPAFSNEDGSVAAFGASADTATEIKEDGVGENLFSENKGDNQSLEDEIRQDDTENRNMGEGSGQAHVVVEGAQEDFAHRPPIKRKSLNIPESQS</sequence>
<evidence type="ECO:0000313" key="4">
    <source>
        <dbReference type="Proteomes" id="UP000078397"/>
    </source>
</evidence>